<protein>
    <submittedName>
        <fullName evidence="3">Serine hydrolase</fullName>
    </submittedName>
</protein>
<reference evidence="3 4" key="1">
    <citation type="submission" date="2020-07" db="EMBL/GenBank/DDBJ databases">
        <title>non toxigenic Corynebacterium sp. nov from a clinical source.</title>
        <authorList>
            <person name="Bernier A.-M."/>
            <person name="Bernard K."/>
        </authorList>
    </citation>
    <scope>NUCLEOTIDE SEQUENCE [LARGE SCALE GENOMIC DNA]</scope>
    <source>
        <strain evidence="4">NML 93-0612</strain>
    </source>
</reference>
<organism evidence="3 4">
    <name type="scientific">Corynebacterium hindlerae</name>
    <dbReference type="NCBI Taxonomy" id="699041"/>
    <lineage>
        <taxon>Bacteria</taxon>
        <taxon>Bacillati</taxon>
        <taxon>Actinomycetota</taxon>
        <taxon>Actinomycetes</taxon>
        <taxon>Mycobacteriales</taxon>
        <taxon>Corynebacteriaceae</taxon>
        <taxon>Corynebacterium</taxon>
    </lineage>
</organism>
<dbReference type="InterPro" id="IPR001466">
    <property type="entry name" value="Beta-lactam-related"/>
</dbReference>
<sequence length="321" mass="34321">MKKIVAVLCGLATTALLLVFGPQRVTLASDPTGDPGLAGFMKEHAPRGALELTGFVLDGDQPVFAGLGADEHTEVEIGSVTKTFTAELLRQAVEKGTVQLDTKVSDIIDTHGAPIGSVTLEQLANHEAGLPRNPGLDLVSLFVERNPYGTVTRDDILEMALDAKLKGQGERNYSNLGVAFLGQLIATKDGRTWEEMVQQDIFTPLGMSESYVALIGSAADAPHGLNGRGRVAANWEMDGYAPAGAIRSTAHDMALFAAHVRSVGVPPYVWVHDEAGMWHNGGTGGYRTMLIFDPNGKRVTFVNTNTPASVDILGERMLQWS</sequence>
<dbReference type="Pfam" id="PF00144">
    <property type="entry name" value="Beta-lactamase"/>
    <property type="match status" value="1"/>
</dbReference>
<dbReference type="SUPFAM" id="SSF56601">
    <property type="entry name" value="beta-lactamase/transpeptidase-like"/>
    <property type="match status" value="1"/>
</dbReference>
<name>A0A7G5FES2_9CORY</name>
<dbReference type="InterPro" id="IPR050491">
    <property type="entry name" value="AmpC-like"/>
</dbReference>
<evidence type="ECO:0000313" key="4">
    <source>
        <dbReference type="Proteomes" id="UP000515570"/>
    </source>
</evidence>
<dbReference type="GO" id="GO:0016787">
    <property type="term" value="F:hydrolase activity"/>
    <property type="evidence" value="ECO:0007669"/>
    <property type="project" value="UniProtKB-KW"/>
</dbReference>
<dbReference type="AlphaFoldDB" id="A0A7G5FES2"/>
<keyword evidence="1" id="KW-0732">Signal</keyword>
<feature type="domain" description="Beta-lactamase-related" evidence="2">
    <location>
        <begin position="56"/>
        <end position="309"/>
    </location>
</feature>
<proteinExistence type="predicted"/>
<feature type="chain" id="PRO_5028885509" evidence="1">
    <location>
        <begin position="29"/>
        <end position="321"/>
    </location>
</feature>
<accession>A0A7G5FES2</accession>
<evidence type="ECO:0000313" key="3">
    <source>
        <dbReference type="EMBL" id="QMV85113.1"/>
    </source>
</evidence>
<dbReference type="PANTHER" id="PTHR46825">
    <property type="entry name" value="D-ALANYL-D-ALANINE-CARBOXYPEPTIDASE/ENDOPEPTIDASE AMPH"/>
    <property type="match status" value="1"/>
</dbReference>
<dbReference type="RefSeq" id="WP_182385919.1">
    <property type="nucleotide sequence ID" value="NZ_CP059833.1"/>
</dbReference>
<evidence type="ECO:0000256" key="1">
    <source>
        <dbReference type="SAM" id="SignalP"/>
    </source>
</evidence>
<dbReference type="PANTHER" id="PTHR46825:SF9">
    <property type="entry name" value="BETA-LACTAMASE-RELATED DOMAIN-CONTAINING PROTEIN"/>
    <property type="match status" value="1"/>
</dbReference>
<dbReference type="Proteomes" id="UP000515570">
    <property type="component" value="Chromosome"/>
</dbReference>
<dbReference type="InterPro" id="IPR012338">
    <property type="entry name" value="Beta-lactam/transpept-like"/>
</dbReference>
<dbReference type="EMBL" id="CP059833">
    <property type="protein sequence ID" value="QMV85113.1"/>
    <property type="molecule type" value="Genomic_DNA"/>
</dbReference>
<keyword evidence="3" id="KW-0378">Hydrolase</keyword>
<evidence type="ECO:0000259" key="2">
    <source>
        <dbReference type="Pfam" id="PF00144"/>
    </source>
</evidence>
<keyword evidence="4" id="KW-1185">Reference proteome</keyword>
<feature type="signal peptide" evidence="1">
    <location>
        <begin position="1"/>
        <end position="28"/>
    </location>
</feature>
<dbReference type="Gene3D" id="3.40.710.10">
    <property type="entry name" value="DD-peptidase/beta-lactamase superfamily"/>
    <property type="match status" value="1"/>
</dbReference>
<gene>
    <name evidence="3" type="ORF">HW450_12435</name>
</gene>